<name>A0A6A6J4Z2_9PLEO</name>
<dbReference type="EMBL" id="ML987189">
    <property type="protein sequence ID" value="KAF2256553.1"/>
    <property type="molecule type" value="Genomic_DNA"/>
</dbReference>
<evidence type="ECO:0000313" key="2">
    <source>
        <dbReference type="Proteomes" id="UP000800094"/>
    </source>
</evidence>
<keyword evidence="2" id="KW-1185">Reference proteome</keyword>
<evidence type="ECO:0000313" key="1">
    <source>
        <dbReference type="EMBL" id="KAF2256553.1"/>
    </source>
</evidence>
<sequence>MESGDDYYAWAFFPTDYGQAADGCGPALLVDTTRTWPVEGHEDDMDNPPWPHGTFKMLLLSGTQDGPATRTCRYFNDGNGAGILKCEGREEDIRCFGESLKDAGSSGTTTCYYKSGAPNYRLYNEGLWCHPVAHCEW</sequence>
<organism evidence="1 2">
    <name type="scientific">Trematosphaeria pertusa</name>
    <dbReference type="NCBI Taxonomy" id="390896"/>
    <lineage>
        <taxon>Eukaryota</taxon>
        <taxon>Fungi</taxon>
        <taxon>Dikarya</taxon>
        <taxon>Ascomycota</taxon>
        <taxon>Pezizomycotina</taxon>
        <taxon>Dothideomycetes</taxon>
        <taxon>Pleosporomycetidae</taxon>
        <taxon>Pleosporales</taxon>
        <taxon>Massarineae</taxon>
        <taxon>Trematosphaeriaceae</taxon>
        <taxon>Trematosphaeria</taxon>
    </lineage>
</organism>
<dbReference type="Proteomes" id="UP000800094">
    <property type="component" value="Unassembled WGS sequence"/>
</dbReference>
<proteinExistence type="predicted"/>
<dbReference type="RefSeq" id="XP_033691557.1">
    <property type="nucleotide sequence ID" value="XM_033827605.1"/>
</dbReference>
<gene>
    <name evidence="1" type="ORF">BU26DRAFT_513364</name>
</gene>
<dbReference type="GeneID" id="54580935"/>
<dbReference type="AlphaFoldDB" id="A0A6A6J4Z2"/>
<reference evidence="1" key="1">
    <citation type="journal article" date="2020" name="Stud. Mycol.">
        <title>101 Dothideomycetes genomes: a test case for predicting lifestyles and emergence of pathogens.</title>
        <authorList>
            <person name="Haridas S."/>
            <person name="Albert R."/>
            <person name="Binder M."/>
            <person name="Bloem J."/>
            <person name="Labutti K."/>
            <person name="Salamov A."/>
            <person name="Andreopoulos B."/>
            <person name="Baker S."/>
            <person name="Barry K."/>
            <person name="Bills G."/>
            <person name="Bluhm B."/>
            <person name="Cannon C."/>
            <person name="Castanera R."/>
            <person name="Culley D."/>
            <person name="Daum C."/>
            <person name="Ezra D."/>
            <person name="Gonzalez J."/>
            <person name="Henrissat B."/>
            <person name="Kuo A."/>
            <person name="Liang C."/>
            <person name="Lipzen A."/>
            <person name="Lutzoni F."/>
            <person name="Magnuson J."/>
            <person name="Mondo S."/>
            <person name="Nolan M."/>
            <person name="Ohm R."/>
            <person name="Pangilinan J."/>
            <person name="Park H.-J."/>
            <person name="Ramirez L."/>
            <person name="Alfaro M."/>
            <person name="Sun H."/>
            <person name="Tritt A."/>
            <person name="Yoshinaga Y."/>
            <person name="Zwiers L.-H."/>
            <person name="Turgeon B."/>
            <person name="Goodwin S."/>
            <person name="Spatafora J."/>
            <person name="Crous P."/>
            <person name="Grigoriev I."/>
        </authorList>
    </citation>
    <scope>NUCLEOTIDE SEQUENCE</scope>
    <source>
        <strain evidence="1">CBS 122368</strain>
    </source>
</reference>
<accession>A0A6A6J4Z2</accession>
<protein>
    <submittedName>
        <fullName evidence="1">Uncharacterized protein</fullName>
    </submittedName>
</protein>